<evidence type="ECO:0000313" key="12">
    <source>
        <dbReference type="EMBL" id="OTP27491.1"/>
    </source>
</evidence>
<feature type="transmembrane region" description="Helical" evidence="9">
    <location>
        <begin position="235"/>
        <end position="258"/>
    </location>
</feature>
<dbReference type="Proteomes" id="UP000195024">
    <property type="component" value="Unassembled WGS sequence"/>
</dbReference>
<gene>
    <name evidence="12" type="ORF">A5802_001226</name>
</gene>
<evidence type="ECO:0000256" key="8">
    <source>
        <dbReference type="ARBA" id="ARBA00023136"/>
    </source>
</evidence>
<evidence type="ECO:0000256" key="7">
    <source>
        <dbReference type="ARBA" id="ARBA00022989"/>
    </source>
</evidence>
<dbReference type="PROSITE" id="PS50929">
    <property type="entry name" value="ABC_TM1F"/>
    <property type="match status" value="1"/>
</dbReference>
<dbReference type="GO" id="GO:0005886">
    <property type="term" value="C:plasma membrane"/>
    <property type="evidence" value="ECO:0007669"/>
    <property type="project" value="UniProtKB-SubCell"/>
</dbReference>
<keyword evidence="2" id="KW-0813">Transport</keyword>
<feature type="domain" description="ABC transmembrane type-1" evidence="11">
    <location>
        <begin position="16"/>
        <end position="298"/>
    </location>
</feature>
<feature type="transmembrane region" description="Helical" evidence="9">
    <location>
        <begin position="155"/>
        <end position="174"/>
    </location>
</feature>
<comment type="caution">
    <text evidence="12">The sequence shown here is derived from an EMBL/GenBank/DDBJ whole genome shotgun (WGS) entry which is preliminary data.</text>
</comment>
<dbReference type="SMART" id="SM00382">
    <property type="entry name" value="AAA"/>
    <property type="match status" value="1"/>
</dbReference>
<evidence type="ECO:0000256" key="5">
    <source>
        <dbReference type="ARBA" id="ARBA00022741"/>
    </source>
</evidence>
<evidence type="ECO:0000256" key="2">
    <source>
        <dbReference type="ARBA" id="ARBA00022448"/>
    </source>
</evidence>
<dbReference type="InterPro" id="IPR039421">
    <property type="entry name" value="Type_1_exporter"/>
</dbReference>
<keyword evidence="6 12" id="KW-0067">ATP-binding</keyword>
<dbReference type="EMBL" id="NGMS01000001">
    <property type="protein sequence ID" value="OTP27491.1"/>
    <property type="molecule type" value="Genomic_DNA"/>
</dbReference>
<evidence type="ECO:0000259" key="11">
    <source>
        <dbReference type="PROSITE" id="PS50929"/>
    </source>
</evidence>
<dbReference type="InterPro" id="IPR036640">
    <property type="entry name" value="ABC1_TM_sf"/>
</dbReference>
<dbReference type="SUPFAM" id="SSF90123">
    <property type="entry name" value="ABC transporter transmembrane region"/>
    <property type="match status" value="1"/>
</dbReference>
<feature type="transmembrane region" description="Helical" evidence="9">
    <location>
        <begin position="55"/>
        <end position="79"/>
    </location>
</feature>
<dbReference type="InterPro" id="IPR003439">
    <property type="entry name" value="ABC_transporter-like_ATP-bd"/>
</dbReference>
<dbReference type="RefSeq" id="WP_074799290.1">
    <property type="nucleotide sequence ID" value="NZ_CABHEA010000011.1"/>
</dbReference>
<keyword evidence="7 9" id="KW-1133">Transmembrane helix</keyword>
<dbReference type="Pfam" id="PF00005">
    <property type="entry name" value="ABC_tran"/>
    <property type="match status" value="1"/>
</dbReference>
<reference evidence="12 13" key="1">
    <citation type="submission" date="2017-05" db="EMBL/GenBank/DDBJ databases">
        <title>The Genome Sequence of Enterococcus mundtii 6B1_DIV0119.</title>
        <authorList>
            <consortium name="The Broad Institute Genomics Platform"/>
            <consortium name="The Broad Institute Genomic Center for Infectious Diseases"/>
            <person name="Earl A."/>
            <person name="Manson A."/>
            <person name="Schwartman J."/>
            <person name="Gilmore M."/>
            <person name="Abouelleil A."/>
            <person name="Cao P."/>
            <person name="Chapman S."/>
            <person name="Cusick C."/>
            <person name="Shea T."/>
            <person name="Young S."/>
            <person name="Neafsey D."/>
            <person name="Nusbaum C."/>
            <person name="Birren B."/>
        </authorList>
    </citation>
    <scope>NUCLEOTIDE SEQUENCE [LARGE SCALE GENOMIC DNA]</scope>
    <source>
        <strain evidence="12 13">6B1_DIV0119</strain>
    </source>
</reference>
<dbReference type="AlphaFoldDB" id="A0A1I4JIQ3"/>
<evidence type="ECO:0000259" key="10">
    <source>
        <dbReference type="PROSITE" id="PS50893"/>
    </source>
</evidence>
<evidence type="ECO:0000313" key="13">
    <source>
        <dbReference type="Proteomes" id="UP000195024"/>
    </source>
</evidence>
<dbReference type="InterPro" id="IPR027417">
    <property type="entry name" value="P-loop_NTPase"/>
</dbReference>
<evidence type="ECO:0000256" key="1">
    <source>
        <dbReference type="ARBA" id="ARBA00004651"/>
    </source>
</evidence>
<protein>
    <submittedName>
        <fullName evidence="12">ABC transporter ATP-binding protein</fullName>
    </submittedName>
</protein>
<keyword evidence="3" id="KW-1003">Cell membrane</keyword>
<dbReference type="PROSITE" id="PS50893">
    <property type="entry name" value="ABC_TRANSPORTER_2"/>
    <property type="match status" value="1"/>
</dbReference>
<dbReference type="Gene3D" id="3.40.50.300">
    <property type="entry name" value="P-loop containing nucleotide triphosphate hydrolases"/>
    <property type="match status" value="1"/>
</dbReference>
<dbReference type="CDD" id="cd18548">
    <property type="entry name" value="ABC_6TM_Tm287_like"/>
    <property type="match status" value="1"/>
</dbReference>
<evidence type="ECO:0000256" key="9">
    <source>
        <dbReference type="SAM" id="Phobius"/>
    </source>
</evidence>
<proteinExistence type="predicted"/>
<evidence type="ECO:0000256" key="4">
    <source>
        <dbReference type="ARBA" id="ARBA00022692"/>
    </source>
</evidence>
<keyword evidence="5" id="KW-0547">Nucleotide-binding</keyword>
<dbReference type="Gene3D" id="1.20.1560.10">
    <property type="entry name" value="ABC transporter type 1, transmembrane domain"/>
    <property type="match status" value="1"/>
</dbReference>
<organism evidence="12 13">
    <name type="scientific">Enterococcus mundtii</name>
    <dbReference type="NCBI Taxonomy" id="53346"/>
    <lineage>
        <taxon>Bacteria</taxon>
        <taxon>Bacillati</taxon>
        <taxon>Bacillota</taxon>
        <taxon>Bacilli</taxon>
        <taxon>Lactobacillales</taxon>
        <taxon>Enterococcaceae</taxon>
        <taxon>Enterococcus</taxon>
    </lineage>
</organism>
<dbReference type="InterPro" id="IPR003593">
    <property type="entry name" value="AAA+_ATPase"/>
</dbReference>
<dbReference type="GO" id="GO:0016887">
    <property type="term" value="F:ATP hydrolysis activity"/>
    <property type="evidence" value="ECO:0007669"/>
    <property type="project" value="InterPro"/>
</dbReference>
<dbReference type="PANTHER" id="PTHR43394">
    <property type="entry name" value="ATP-DEPENDENT PERMEASE MDL1, MITOCHONDRIAL"/>
    <property type="match status" value="1"/>
</dbReference>
<feature type="transmembrane region" description="Helical" evidence="9">
    <location>
        <begin position="126"/>
        <end position="149"/>
    </location>
</feature>
<comment type="subcellular location">
    <subcellularLocation>
        <location evidence="1">Cell membrane</location>
        <topology evidence="1">Multi-pass membrane protein</topology>
    </subcellularLocation>
</comment>
<keyword evidence="8 9" id="KW-0472">Membrane</keyword>
<dbReference type="InterPro" id="IPR011527">
    <property type="entry name" value="ABC1_TM_dom"/>
</dbReference>
<dbReference type="PROSITE" id="PS00211">
    <property type="entry name" value="ABC_TRANSPORTER_1"/>
    <property type="match status" value="1"/>
</dbReference>
<name>A0A1I4JIQ3_ENTMU</name>
<dbReference type="GO" id="GO:0005524">
    <property type="term" value="F:ATP binding"/>
    <property type="evidence" value="ECO:0007669"/>
    <property type="project" value="UniProtKB-KW"/>
</dbReference>
<keyword evidence="4 9" id="KW-0812">Transmembrane</keyword>
<dbReference type="InterPro" id="IPR017871">
    <property type="entry name" value="ABC_transporter-like_CS"/>
</dbReference>
<dbReference type="FunFam" id="3.40.50.300:FF:000854">
    <property type="entry name" value="Multidrug ABC transporter ATP-binding protein"/>
    <property type="match status" value="1"/>
</dbReference>
<sequence length="582" mass="64622">MTLLKKSIKNNKGIALLTLLFICLQLLGTLGVPKLVADLIDTGIASGEVKQIQQIGIQMLIVALLGSFAAVASSYYSALLAARFGYQTRASFFQKFQQLSMKDVDRFNTGSLLTRMTNDVDNVQQMIVMFCQMIIPAPIISLFTILMMLEHSVKLTVITLGSIFVYALVTYYLMKKGTPLSLSIQPKMDRVTTTLREFFTGVNMIRAFNNQDYEEKRTNKTFENYAQQMIRVNRIFAWVTPIAFLLMGIVYASILWFGGGLVANGSLQIGTVTAIVEYSMLTLAYLMIAAMVLVIVPKSISCLKRIEEVLHAEIEIKDPDQPETLSFDSVDDTFLSFENVTFRYNETADPVLENIDFSVPKGKTTAIVGGTGSGKSTIAKLLLRLNDVSSGQITFAGTPIKEMNQETLRSYISYVPQKAFLFSGTIRSNLLMGKEHATDEELTKAVRVAQLNEVLENLPDRLDSFVAQGGDNYSGGQKQRICIARALVKPAEIYVFDDSFSALDYRTDAKLRRALHREMADKTLIIVAQRLSTIVNADNIIVLDEGRIVGQGTHEALLKTNHSYQEFAKSQGLLKEGVDGND</sequence>
<feature type="transmembrane region" description="Helical" evidence="9">
    <location>
        <begin position="278"/>
        <end position="296"/>
    </location>
</feature>
<evidence type="ECO:0000256" key="3">
    <source>
        <dbReference type="ARBA" id="ARBA00022475"/>
    </source>
</evidence>
<dbReference type="Pfam" id="PF00664">
    <property type="entry name" value="ABC_membrane"/>
    <property type="match status" value="1"/>
</dbReference>
<evidence type="ECO:0000256" key="6">
    <source>
        <dbReference type="ARBA" id="ARBA00022840"/>
    </source>
</evidence>
<feature type="domain" description="ABC transporter" evidence="10">
    <location>
        <begin position="335"/>
        <end position="570"/>
    </location>
</feature>
<dbReference type="PANTHER" id="PTHR43394:SF1">
    <property type="entry name" value="ATP-BINDING CASSETTE SUB-FAMILY B MEMBER 10, MITOCHONDRIAL"/>
    <property type="match status" value="1"/>
</dbReference>
<dbReference type="SUPFAM" id="SSF52540">
    <property type="entry name" value="P-loop containing nucleoside triphosphate hydrolases"/>
    <property type="match status" value="1"/>
</dbReference>
<accession>A0A1I4JIQ3</accession>
<dbReference type="GO" id="GO:0015421">
    <property type="term" value="F:ABC-type oligopeptide transporter activity"/>
    <property type="evidence" value="ECO:0007669"/>
    <property type="project" value="TreeGrafter"/>
</dbReference>